<dbReference type="Pfam" id="PF17853">
    <property type="entry name" value="GGDEF_2"/>
    <property type="match status" value="1"/>
</dbReference>
<dbReference type="RefSeq" id="WP_121825944.1">
    <property type="nucleotide sequence ID" value="NZ_CP157809.1"/>
</dbReference>
<organism evidence="5 6">
    <name type="scientific">Streptomyces rapamycinicus</name>
    <dbReference type="NCBI Taxonomy" id="1226757"/>
    <lineage>
        <taxon>Bacteria</taxon>
        <taxon>Bacillati</taxon>
        <taxon>Actinomycetota</taxon>
        <taxon>Actinomycetes</taxon>
        <taxon>Kitasatosporales</taxon>
        <taxon>Streptomycetaceae</taxon>
        <taxon>Streptomyces</taxon>
        <taxon>Streptomyces violaceusniger group</taxon>
    </lineage>
</organism>
<comment type="similarity">
    <text evidence="1">Belongs to the CdaR family.</text>
</comment>
<dbReference type="PANTHER" id="PTHR33744">
    <property type="entry name" value="CARBOHYDRATE DIACID REGULATOR"/>
    <property type="match status" value="1"/>
</dbReference>
<feature type="domain" description="CdaR GGDEF-like" evidence="4">
    <location>
        <begin position="205"/>
        <end position="320"/>
    </location>
</feature>
<gene>
    <name evidence="5" type="ORF">BJY27_000324</name>
</gene>
<dbReference type="InterPro" id="IPR042070">
    <property type="entry name" value="PucR_C-HTH_sf"/>
</dbReference>
<dbReference type="Pfam" id="PF13556">
    <property type="entry name" value="HTH_30"/>
    <property type="match status" value="1"/>
</dbReference>
<dbReference type="Proteomes" id="UP000530530">
    <property type="component" value="Unassembled WGS sequence"/>
</dbReference>
<evidence type="ECO:0000256" key="1">
    <source>
        <dbReference type="ARBA" id="ARBA00006754"/>
    </source>
</evidence>
<dbReference type="InterPro" id="IPR025736">
    <property type="entry name" value="PucR_C-HTH_dom"/>
</dbReference>
<proteinExistence type="inferred from homology"/>
<dbReference type="InterPro" id="IPR051448">
    <property type="entry name" value="CdaR-like_regulators"/>
</dbReference>
<feature type="domain" description="PucR C-terminal helix-turn-helix" evidence="3">
    <location>
        <begin position="373"/>
        <end position="427"/>
    </location>
</feature>
<protein>
    <recommendedName>
        <fullName evidence="7">PucR family transcriptional regulator</fullName>
    </recommendedName>
</protein>
<keyword evidence="6" id="KW-1185">Reference proteome</keyword>
<comment type="caution">
    <text evidence="5">The sequence shown here is derived from an EMBL/GenBank/DDBJ whole genome shotgun (WGS) entry which is preliminary data.</text>
</comment>
<evidence type="ECO:0008006" key="7">
    <source>
        <dbReference type="Google" id="ProtNLM"/>
    </source>
</evidence>
<evidence type="ECO:0000256" key="2">
    <source>
        <dbReference type="SAM" id="MobiDB-lite"/>
    </source>
</evidence>
<evidence type="ECO:0000313" key="6">
    <source>
        <dbReference type="Proteomes" id="UP000530530"/>
    </source>
</evidence>
<dbReference type="PANTHER" id="PTHR33744:SF1">
    <property type="entry name" value="DNA-BINDING TRANSCRIPTIONAL ACTIVATOR ADER"/>
    <property type="match status" value="1"/>
</dbReference>
<name>A0ABR6LAK7_9ACTN</name>
<evidence type="ECO:0000313" key="5">
    <source>
        <dbReference type="EMBL" id="MBB4779363.1"/>
    </source>
</evidence>
<evidence type="ECO:0000259" key="4">
    <source>
        <dbReference type="Pfam" id="PF17853"/>
    </source>
</evidence>
<dbReference type="Gene3D" id="1.10.10.2840">
    <property type="entry name" value="PucR C-terminal helix-turn-helix domain"/>
    <property type="match status" value="1"/>
</dbReference>
<sequence>MSTDGIRAPGRAWLGRLRPEDEAVIGSAVSDPMLVAEVVARVGRAAAGWAIEAGQAMAARRNAHGISDVRYVHFRPRRSYEALALSAVVSLSGDHTPPAALRSEFSALVREAVPRGVSVDVGLQGVQLFHSDFLGRLFDWCGAHLPPESQAEGMRQMSADLFEGMAALSALMAQEFAVTRDRWLAGTAAARQEMVRDILAGREVDRDRAMSRLSYDLTVHHLALIAWSDTEVAGGADELADAATRLLTTLGCSSVLLVPTGTAKLWAWGGRVSGPPPAPGPDRRSAPRDQGLPPHLRVALGRPGYALAGFRRSHEQALAAELAGRVGRSPGPVYDYERLELPILLNADPVAAAEFVTRVLGPLAADDPAMAELRSTLSAYLDDDRAVSAVAERLHIAKNTVLYRVKKAEQLRGRPVKEGRLAVHAALNFVEVFGPPSQRPD</sequence>
<evidence type="ECO:0000259" key="3">
    <source>
        <dbReference type="Pfam" id="PF13556"/>
    </source>
</evidence>
<dbReference type="EMBL" id="JACHNG010000001">
    <property type="protein sequence ID" value="MBB4779363.1"/>
    <property type="molecule type" value="Genomic_DNA"/>
</dbReference>
<reference evidence="5 6" key="1">
    <citation type="submission" date="2020-08" db="EMBL/GenBank/DDBJ databases">
        <title>Sequencing the genomes of 1000 actinobacteria strains.</title>
        <authorList>
            <person name="Klenk H.-P."/>
        </authorList>
    </citation>
    <scope>NUCLEOTIDE SEQUENCE [LARGE SCALE GENOMIC DNA]</scope>
    <source>
        <strain evidence="5 6">DSM 41530</strain>
    </source>
</reference>
<feature type="region of interest" description="Disordered" evidence="2">
    <location>
        <begin position="269"/>
        <end position="293"/>
    </location>
</feature>
<accession>A0ABR6LAK7</accession>
<dbReference type="InterPro" id="IPR041522">
    <property type="entry name" value="CdaR_GGDEF"/>
</dbReference>